<dbReference type="SMART" id="SM00382">
    <property type="entry name" value="AAA"/>
    <property type="match status" value="1"/>
</dbReference>
<feature type="domain" description="AAA+ ATPase" evidence="2">
    <location>
        <begin position="80"/>
        <end position="265"/>
    </location>
</feature>
<feature type="region of interest" description="Disordered" evidence="1">
    <location>
        <begin position="1"/>
        <end position="61"/>
    </location>
</feature>
<accession>A0A5P2BK07</accession>
<proteinExistence type="predicted"/>
<evidence type="ECO:0000313" key="4">
    <source>
        <dbReference type="Proteomes" id="UP000323046"/>
    </source>
</evidence>
<dbReference type="AlphaFoldDB" id="A0A5P2BK07"/>
<reference evidence="3 4" key="1">
    <citation type="submission" date="2018-05" db="EMBL/GenBank/DDBJ databases">
        <title>Streptomyces venezuelae.</title>
        <authorList>
            <person name="Kim W."/>
            <person name="Lee N."/>
            <person name="Cho B.-K."/>
        </authorList>
    </citation>
    <scope>NUCLEOTIDE SEQUENCE [LARGE SCALE GENOMIC DNA]</scope>
    <source>
        <strain evidence="3 4">ATCC 14583</strain>
    </source>
</reference>
<protein>
    <submittedName>
        <fullName evidence="3">AAA family ATPase</fullName>
    </submittedName>
</protein>
<dbReference type="Pfam" id="PF07728">
    <property type="entry name" value="AAA_5"/>
    <property type="match status" value="1"/>
</dbReference>
<dbReference type="CDD" id="cd00009">
    <property type="entry name" value="AAA"/>
    <property type="match status" value="1"/>
</dbReference>
<dbReference type="Proteomes" id="UP000323046">
    <property type="component" value="Chromosome"/>
</dbReference>
<sequence>MTTPEPPAATSPRSSSSEGGGDDWWLFRGDGESREVPFPAAPPWRRFDGQETATGDRVPYPRPYLIGPDEVEVVNAALHLRRPLLVTGQPGTGKSSMAHAIAHELTLGRVLQWPVNSRSTLQDALYHYDAVGRLREATLRRDADGAEPDIGQYIRLGPLGNALVPRKRPRVLLVDELDKGDVDLPNDLLTVFEEGEFAISELTRLPAGHGPVQVLTDDPDETAPVTRGRVRCDEFPVVVITSNGEREFPPAFLRRCIRLDLPEPDEQRLREIVTAHLGPDALADTDDLLREFLERRAEGDLATDQLLNAVFLRKGGVHLDAASLLRGVLHRLGGTV</sequence>
<dbReference type="EMBL" id="CP029193">
    <property type="protein sequence ID" value="QES30723.1"/>
    <property type="molecule type" value="Genomic_DNA"/>
</dbReference>
<gene>
    <name evidence="3" type="ORF">DEJ47_33715</name>
</gene>
<evidence type="ECO:0000313" key="3">
    <source>
        <dbReference type="EMBL" id="QES30723.1"/>
    </source>
</evidence>
<dbReference type="RefSeq" id="WP_150174863.1">
    <property type="nucleotide sequence ID" value="NZ_CP029193.1"/>
</dbReference>
<evidence type="ECO:0000256" key="1">
    <source>
        <dbReference type="SAM" id="MobiDB-lite"/>
    </source>
</evidence>
<dbReference type="GO" id="GO:0016887">
    <property type="term" value="F:ATP hydrolysis activity"/>
    <property type="evidence" value="ECO:0007669"/>
    <property type="project" value="InterPro"/>
</dbReference>
<dbReference type="InterPro" id="IPR027417">
    <property type="entry name" value="P-loop_NTPase"/>
</dbReference>
<dbReference type="OrthoDB" id="9783370at2"/>
<dbReference type="InterPro" id="IPR011704">
    <property type="entry name" value="ATPase_dyneun-rel_AAA"/>
</dbReference>
<keyword evidence="4" id="KW-1185">Reference proteome</keyword>
<dbReference type="SUPFAM" id="SSF52540">
    <property type="entry name" value="P-loop containing nucleoside triphosphate hydrolases"/>
    <property type="match status" value="1"/>
</dbReference>
<dbReference type="InterPro" id="IPR003593">
    <property type="entry name" value="AAA+_ATPase"/>
</dbReference>
<name>A0A5P2BK07_STRVZ</name>
<organism evidence="3 4">
    <name type="scientific">Streptomyces venezuelae</name>
    <dbReference type="NCBI Taxonomy" id="54571"/>
    <lineage>
        <taxon>Bacteria</taxon>
        <taxon>Bacillati</taxon>
        <taxon>Actinomycetota</taxon>
        <taxon>Actinomycetes</taxon>
        <taxon>Kitasatosporales</taxon>
        <taxon>Streptomycetaceae</taxon>
        <taxon>Streptomyces</taxon>
    </lineage>
</organism>
<evidence type="ECO:0000259" key="2">
    <source>
        <dbReference type="SMART" id="SM00382"/>
    </source>
</evidence>
<dbReference type="Gene3D" id="3.40.50.300">
    <property type="entry name" value="P-loop containing nucleotide triphosphate hydrolases"/>
    <property type="match status" value="1"/>
</dbReference>
<dbReference type="GO" id="GO:0005524">
    <property type="term" value="F:ATP binding"/>
    <property type="evidence" value="ECO:0007669"/>
    <property type="project" value="InterPro"/>
</dbReference>